<reference evidence="3" key="1">
    <citation type="submission" date="2018-11" db="EMBL/GenBank/DDBJ databases">
        <title>Chitinophaga lutea sp.nov., isolate from arsenic contaminated soil.</title>
        <authorList>
            <person name="Zong Y."/>
        </authorList>
    </citation>
    <scope>NUCLEOTIDE SEQUENCE [LARGE SCALE GENOMIC DNA]</scope>
    <source>
        <strain evidence="3">YLT18</strain>
    </source>
</reference>
<keyword evidence="3" id="KW-1185">Reference proteome</keyword>
<feature type="signal peptide" evidence="1">
    <location>
        <begin position="1"/>
        <end position="17"/>
    </location>
</feature>
<keyword evidence="1" id="KW-0732">Signal</keyword>
<dbReference type="RefSeq" id="WP_120514802.1">
    <property type="nucleotide sequence ID" value="NZ_QXZY01000002.1"/>
</dbReference>
<evidence type="ECO:0000256" key="1">
    <source>
        <dbReference type="SAM" id="SignalP"/>
    </source>
</evidence>
<dbReference type="OrthoDB" id="794403at2"/>
<evidence type="ECO:0000313" key="2">
    <source>
        <dbReference type="EMBL" id="RPD41865.1"/>
    </source>
</evidence>
<comment type="caution">
    <text evidence="2">The sequence shown here is derived from an EMBL/GenBank/DDBJ whole genome shotgun (WGS) entry which is preliminary data.</text>
</comment>
<dbReference type="Proteomes" id="UP000279089">
    <property type="component" value="Unassembled WGS sequence"/>
</dbReference>
<accession>A0A3N4MET6</accession>
<proteinExistence type="predicted"/>
<feature type="chain" id="PRO_5017969226" description="Copper resistance protein NlpE" evidence="1">
    <location>
        <begin position="18"/>
        <end position="152"/>
    </location>
</feature>
<protein>
    <recommendedName>
        <fullName evidence="4">Copper resistance protein NlpE</fullName>
    </recommendedName>
</protein>
<dbReference type="AlphaFoldDB" id="A0A3N4MET6"/>
<evidence type="ECO:0008006" key="4">
    <source>
        <dbReference type="Google" id="ProtNLM"/>
    </source>
</evidence>
<name>A0A3N4MET6_9BACT</name>
<evidence type="ECO:0000313" key="3">
    <source>
        <dbReference type="Proteomes" id="UP000279089"/>
    </source>
</evidence>
<dbReference type="EMBL" id="RMBX01000003">
    <property type="protein sequence ID" value="RPD41865.1"/>
    <property type="molecule type" value="Genomic_DNA"/>
</dbReference>
<organism evidence="2 3">
    <name type="scientific">Chitinophaga barathri</name>
    <dbReference type="NCBI Taxonomy" id="1647451"/>
    <lineage>
        <taxon>Bacteria</taxon>
        <taxon>Pseudomonadati</taxon>
        <taxon>Bacteroidota</taxon>
        <taxon>Chitinophagia</taxon>
        <taxon>Chitinophagales</taxon>
        <taxon>Chitinophagaceae</taxon>
        <taxon>Chitinophaga</taxon>
    </lineage>
</organism>
<sequence>MRTIAFVFLAGAALVTACNSSSTNKQQEDSLKKAEAQEGAACYRKVVGKDTFLLQLIVEKDKANGVLDYNFFEKDKNTGLIDGSISDNILRATYHFQSEGQNSDRPVVFKVMNDQVYEALADSIDTNGVPVFNADNSRLKFELQPYNKVDCK</sequence>
<gene>
    <name evidence="2" type="ORF">EG028_06785</name>
</gene>
<dbReference type="PROSITE" id="PS51257">
    <property type="entry name" value="PROKAR_LIPOPROTEIN"/>
    <property type="match status" value="1"/>
</dbReference>